<organism evidence="1 2">
    <name type="scientific">Streptomyces zingiberis</name>
    <dbReference type="NCBI Taxonomy" id="2053010"/>
    <lineage>
        <taxon>Bacteria</taxon>
        <taxon>Bacillati</taxon>
        <taxon>Actinomycetota</taxon>
        <taxon>Actinomycetes</taxon>
        <taxon>Kitasatosporales</taxon>
        <taxon>Streptomycetaceae</taxon>
        <taxon>Streptomyces</taxon>
    </lineage>
</organism>
<evidence type="ECO:0000313" key="1">
    <source>
        <dbReference type="EMBL" id="NJQ00075.1"/>
    </source>
</evidence>
<accession>A0ABX1BQR5</accession>
<evidence type="ECO:0000313" key="2">
    <source>
        <dbReference type="Proteomes" id="UP000695264"/>
    </source>
</evidence>
<protein>
    <submittedName>
        <fullName evidence="1">Nitroreductase family deazaflavin-dependent oxidoreductase</fullName>
    </submittedName>
</protein>
<name>A0ABX1BQR5_9ACTN</name>
<reference evidence="1 2" key="1">
    <citation type="submission" date="2020-03" db="EMBL/GenBank/DDBJ databases">
        <title>WGS of actinomycetes isolated from Thailand.</title>
        <authorList>
            <person name="Thawai C."/>
        </authorList>
    </citation>
    <scope>NUCLEOTIDE SEQUENCE [LARGE SCALE GENOMIC DNA]</scope>
    <source>
        <strain evidence="1 2">PLAI 1-29</strain>
    </source>
</reference>
<dbReference type="EMBL" id="JAATEN010000003">
    <property type="protein sequence ID" value="NJQ00075.1"/>
    <property type="molecule type" value="Genomic_DNA"/>
</dbReference>
<dbReference type="InterPro" id="IPR012349">
    <property type="entry name" value="Split_barrel_FMN-bd"/>
</dbReference>
<dbReference type="InterPro" id="IPR004378">
    <property type="entry name" value="F420H2_quin_Rdtase"/>
</dbReference>
<keyword evidence="2" id="KW-1185">Reference proteome</keyword>
<dbReference type="Proteomes" id="UP000695264">
    <property type="component" value="Unassembled WGS sequence"/>
</dbReference>
<sequence>MPTNPPAHPNRPAPPTGLRRRLARLPISVYRAGLGGLFGRRLLLLTHTGRSSGRPRQVVLEVVAHDPRAATWTLASGFGPRADWYRNLRRTPHATIRTGRRDTAVTAEFLPPEEGAEVMARYAHRNPRLAARLLAFMGYESDGGEADHRAAGASIPFVRLRETAGAPPR</sequence>
<dbReference type="Gene3D" id="2.30.110.10">
    <property type="entry name" value="Electron Transport, Fmn-binding Protein, Chain A"/>
    <property type="match status" value="1"/>
</dbReference>
<comment type="caution">
    <text evidence="1">The sequence shown here is derived from an EMBL/GenBank/DDBJ whole genome shotgun (WGS) entry which is preliminary data.</text>
</comment>
<proteinExistence type="predicted"/>
<dbReference type="Pfam" id="PF04075">
    <property type="entry name" value="F420H2_quin_red"/>
    <property type="match status" value="1"/>
</dbReference>
<gene>
    <name evidence="1" type="ORF">HCK00_05870</name>
</gene>
<dbReference type="NCBIfam" id="TIGR00026">
    <property type="entry name" value="hi_GC_TIGR00026"/>
    <property type="match status" value="1"/>
</dbReference>
<dbReference type="RefSeq" id="WP_168100650.1">
    <property type="nucleotide sequence ID" value="NZ_JAATEN010000003.1"/>
</dbReference>